<dbReference type="PANTHER" id="PTHR11795">
    <property type="entry name" value="BRANCHED-CHAIN AMINO ACID TRANSPORT SYSTEM PERMEASE PROTEIN LIVH"/>
    <property type="match status" value="1"/>
</dbReference>
<dbReference type="InterPro" id="IPR001851">
    <property type="entry name" value="ABC_transp_permease"/>
</dbReference>
<evidence type="ECO:0000313" key="10">
    <source>
        <dbReference type="EMBL" id="SBT23804.1"/>
    </source>
</evidence>
<accession>A0A1C3JXC8</accession>
<evidence type="ECO:0000256" key="1">
    <source>
        <dbReference type="ARBA" id="ARBA00004651"/>
    </source>
</evidence>
<reference evidence="10 12" key="1">
    <citation type="submission" date="2016-06" db="EMBL/GenBank/DDBJ databases">
        <authorList>
            <person name="Kjaerup R.B."/>
            <person name="Dalgaard T.S."/>
            <person name="Juul-Madsen H.R."/>
        </authorList>
    </citation>
    <scope>NUCLEOTIDE SEQUENCE [LARGE SCALE GENOMIC DNA]</scope>
    <source>
        <strain evidence="10">Orrdi1</strain>
    </source>
</reference>
<protein>
    <submittedName>
        <fullName evidence="10">High-affinity branched-chain amino acid transport system permease protein LivH (TC 3.A.1.4.1)</fullName>
    </submittedName>
</protein>
<name>A0A1C3JXC8_9BURK</name>
<dbReference type="GO" id="GO:0005886">
    <property type="term" value="C:plasma membrane"/>
    <property type="evidence" value="ECO:0007669"/>
    <property type="project" value="UniProtKB-SubCell"/>
</dbReference>
<dbReference type="AlphaFoldDB" id="A0A1C3JXC8"/>
<feature type="transmembrane region" description="Helical" evidence="9">
    <location>
        <begin position="263"/>
        <end position="284"/>
    </location>
</feature>
<feature type="transmembrane region" description="Helical" evidence="9">
    <location>
        <begin position="58"/>
        <end position="76"/>
    </location>
</feature>
<dbReference type="EMBL" id="LT907988">
    <property type="protein sequence ID" value="SOE49701.1"/>
    <property type="molecule type" value="Genomic_DNA"/>
</dbReference>
<feature type="transmembrane region" description="Helical" evidence="9">
    <location>
        <begin position="88"/>
        <end position="103"/>
    </location>
</feature>
<proteinExistence type="inferred from homology"/>
<evidence type="ECO:0000313" key="12">
    <source>
        <dbReference type="Proteomes" id="UP000078558"/>
    </source>
</evidence>
<comment type="subcellular location">
    <subcellularLocation>
        <location evidence="1">Cell membrane</location>
        <topology evidence="1">Multi-pass membrane protein</topology>
    </subcellularLocation>
</comment>
<evidence type="ECO:0000313" key="11">
    <source>
        <dbReference type="EMBL" id="SOE49701.1"/>
    </source>
</evidence>
<dbReference type="EMBL" id="FLRC01000003">
    <property type="protein sequence ID" value="SBT23804.1"/>
    <property type="molecule type" value="Genomic_DNA"/>
</dbReference>
<feature type="transmembrane region" description="Helical" evidence="9">
    <location>
        <begin position="225"/>
        <end position="251"/>
    </location>
</feature>
<keyword evidence="3" id="KW-1003">Cell membrane</keyword>
<evidence type="ECO:0000256" key="3">
    <source>
        <dbReference type="ARBA" id="ARBA00022475"/>
    </source>
</evidence>
<keyword evidence="12" id="KW-1185">Reference proteome</keyword>
<keyword evidence="7 9" id="KW-0472">Membrane</keyword>
<feature type="transmembrane region" description="Helical" evidence="9">
    <location>
        <begin position="138"/>
        <end position="156"/>
    </location>
</feature>
<evidence type="ECO:0000256" key="8">
    <source>
        <dbReference type="ARBA" id="ARBA00037998"/>
    </source>
</evidence>
<evidence type="ECO:0000256" key="4">
    <source>
        <dbReference type="ARBA" id="ARBA00022692"/>
    </source>
</evidence>
<keyword evidence="5" id="KW-0029">Amino-acid transport</keyword>
<keyword evidence="2" id="KW-0813">Transport</keyword>
<evidence type="ECO:0000256" key="5">
    <source>
        <dbReference type="ARBA" id="ARBA00022970"/>
    </source>
</evidence>
<keyword evidence="4 9" id="KW-0812">Transmembrane</keyword>
<dbReference type="STRING" id="1851544.ODI_01186"/>
<keyword evidence="6 9" id="KW-1133">Transmembrane helix</keyword>
<dbReference type="CDD" id="cd06582">
    <property type="entry name" value="TM_PBP1_LivH_like"/>
    <property type="match status" value="1"/>
</dbReference>
<dbReference type="Proteomes" id="UP000078558">
    <property type="component" value="Chromosome I"/>
</dbReference>
<dbReference type="Pfam" id="PF02653">
    <property type="entry name" value="BPD_transp_2"/>
    <property type="match status" value="1"/>
</dbReference>
<dbReference type="RefSeq" id="WP_067749318.1">
    <property type="nucleotide sequence ID" value="NZ_LT907988.1"/>
</dbReference>
<evidence type="ECO:0000256" key="2">
    <source>
        <dbReference type="ARBA" id="ARBA00022448"/>
    </source>
</evidence>
<reference evidence="11 12" key="2">
    <citation type="submission" date="2017-08" db="EMBL/GenBank/DDBJ databases">
        <authorList>
            <person name="de Groot N.N."/>
        </authorList>
    </citation>
    <scope>NUCLEOTIDE SEQUENCE [LARGE SCALE GENOMIC DNA]</scope>
    <source>
        <strain evidence="11">Orrdi1</strain>
    </source>
</reference>
<dbReference type="GO" id="GO:0022857">
    <property type="term" value="F:transmembrane transporter activity"/>
    <property type="evidence" value="ECO:0007669"/>
    <property type="project" value="InterPro"/>
</dbReference>
<feature type="transmembrane region" description="Helical" evidence="9">
    <location>
        <begin position="185"/>
        <end position="205"/>
    </location>
</feature>
<evidence type="ECO:0000256" key="6">
    <source>
        <dbReference type="ARBA" id="ARBA00022989"/>
    </source>
</evidence>
<dbReference type="OrthoDB" id="9807115at2"/>
<dbReference type="InterPro" id="IPR052157">
    <property type="entry name" value="BCAA_transport_permease"/>
</dbReference>
<dbReference type="GO" id="GO:0006865">
    <property type="term" value="P:amino acid transport"/>
    <property type="evidence" value="ECO:0007669"/>
    <property type="project" value="UniProtKB-KW"/>
</dbReference>
<dbReference type="KEGG" id="odi:ODI_R2258"/>
<organism evidence="10 12">
    <name type="scientific">Orrella dioscoreae</name>
    <dbReference type="NCBI Taxonomy" id="1851544"/>
    <lineage>
        <taxon>Bacteria</taxon>
        <taxon>Pseudomonadati</taxon>
        <taxon>Pseudomonadota</taxon>
        <taxon>Betaproteobacteria</taxon>
        <taxon>Burkholderiales</taxon>
        <taxon>Alcaligenaceae</taxon>
        <taxon>Orrella</taxon>
    </lineage>
</organism>
<feature type="transmembrane region" description="Helical" evidence="9">
    <location>
        <begin position="34"/>
        <end position="52"/>
    </location>
</feature>
<sequence>MWQATLDGLAVGASYALLAIAFTLVFGVLRSINLAFGACIMLGLYAAMWARQQWGLDGLWLLPLCVLVTAAAGLYVDRLCFAPHRQRAAVTMMAASFAIWMQLEEFATALLPRHTNAFPSLFGIGEHAGEQALLRPDYLAAMACAGATAGLAWFLVHRTRWGVSLRAVADHHDAATLVGIRVERVIAWVTLLAAALGGVAGFLIASIDAQVTPMFAMWATMKGMIAALLGGLGSFGGALAGGLLLGLLEFHAQRTLGAQGREFLGYLLLLLVLWRCPGGLAGLARGSRSPAGAA</sequence>
<feature type="transmembrane region" description="Helical" evidence="9">
    <location>
        <begin position="12"/>
        <end position="29"/>
    </location>
</feature>
<comment type="similarity">
    <text evidence="8">Belongs to the binding-protein-dependent transport system permease family. LivHM subfamily.</text>
</comment>
<dbReference type="PANTHER" id="PTHR11795:SF445">
    <property type="entry name" value="AMINO ACID ABC TRANSPORTER PERMEASE PROTEIN"/>
    <property type="match status" value="1"/>
</dbReference>
<evidence type="ECO:0000256" key="9">
    <source>
        <dbReference type="SAM" id="Phobius"/>
    </source>
</evidence>
<evidence type="ECO:0000256" key="7">
    <source>
        <dbReference type="ARBA" id="ARBA00023136"/>
    </source>
</evidence>
<gene>
    <name evidence="10" type="ORF">ODI_01186</name>
    <name evidence="11" type="ORF">ODI_R2258</name>
</gene>